<feature type="repeat" description="WD" evidence="2">
    <location>
        <begin position="942"/>
        <end position="964"/>
    </location>
</feature>
<reference evidence="4" key="1">
    <citation type="journal article" date="2023" name="Mol. Phylogenet. Evol.">
        <title>Genome-scale phylogeny and comparative genomics of the fungal order Sordariales.</title>
        <authorList>
            <person name="Hensen N."/>
            <person name="Bonometti L."/>
            <person name="Westerberg I."/>
            <person name="Brannstrom I.O."/>
            <person name="Guillou S."/>
            <person name="Cros-Aarteil S."/>
            <person name="Calhoun S."/>
            <person name="Haridas S."/>
            <person name="Kuo A."/>
            <person name="Mondo S."/>
            <person name="Pangilinan J."/>
            <person name="Riley R."/>
            <person name="LaButti K."/>
            <person name="Andreopoulos B."/>
            <person name="Lipzen A."/>
            <person name="Chen C."/>
            <person name="Yan M."/>
            <person name="Daum C."/>
            <person name="Ng V."/>
            <person name="Clum A."/>
            <person name="Steindorff A."/>
            <person name="Ohm R.A."/>
            <person name="Martin F."/>
            <person name="Silar P."/>
            <person name="Natvig D.O."/>
            <person name="Lalanne C."/>
            <person name="Gautier V."/>
            <person name="Ament-Velasquez S.L."/>
            <person name="Kruys A."/>
            <person name="Hutchinson M.I."/>
            <person name="Powell A.J."/>
            <person name="Barry K."/>
            <person name="Miller A.N."/>
            <person name="Grigoriev I.V."/>
            <person name="Debuchy R."/>
            <person name="Gladieux P."/>
            <person name="Hiltunen Thoren M."/>
            <person name="Johannesson H."/>
        </authorList>
    </citation>
    <scope>NUCLEOTIDE SEQUENCE</scope>
    <source>
        <strain evidence="4">CBS 118394</strain>
    </source>
</reference>
<dbReference type="EMBL" id="JAUEDM010000006">
    <property type="protein sequence ID" value="KAK3315275.1"/>
    <property type="molecule type" value="Genomic_DNA"/>
</dbReference>
<dbReference type="AlphaFoldDB" id="A0AAE0M188"/>
<dbReference type="GO" id="GO:0031929">
    <property type="term" value="P:TOR signaling"/>
    <property type="evidence" value="ECO:0007669"/>
    <property type="project" value="InterPro"/>
</dbReference>
<sequence length="1198" mass="134687">MSHTATAFSCSHYSLSYLRGTNSNVFDRHVLTNPFSPGAVAGGSSVSEPPTKKPRREGPSPSLAELPLWVTRYRPCMDAQVFPHIDRELAALPENYRIYTNRDQVLRRMMDDAFVAEYQRNNGALSPEYELAFSQRVRREIQAIITPKVNRALRKVPPPGQVQQSQAPVRRFSESPVPVPTFPQRPPSRPITPTIKKPEPVVIDDDDRPNGNSGPAPRISQVPIPQVPRPRAPQPSSILPPAPATPVAYQQHSLATAVSLPRGNPQTSEGLPALPRNLPVAPASVIASVPAPIPPRPFPATVPAQAPPRPSLANILAPAAPRSPPTPRYFPPAQLVKPKRYVPTSPYNFRTRAHATAWHGCKRQVDQPQLPRYFSSSRRPYLSAEERKCLSNGAPSFIRVDASILEEPVTAHVDFGLDEIKYLRTTVIQSLGLPAKEKRNIQKDLHKLLRRHRKQLSKIFPNVHLKHRTTEDVKKFFLDVISRKTASTPAMITLRNDSQDQQGEFARSSRVPSLLLAREISGHRGHGAKRHYENFASGFRNCREDDLALREEWTNCAGDISTIVWVSNDNFICGTTEHSDAHNQQYNKPGNLVLGSCSLATLRAYPHHRIVRPIVSKGENSTDAMRESQDPWLYSSVVSSDYDVQHDRAFTSGFDRTVKIWRVQRDAKRSEFVMNLLGEWKHGGNVNFVAASKHSSGIVATASDVAAEAVRIYDIHNDNINASPFRSYSCSRVTDDMGNLVSTEKWAYFPATMQWGLSAEVQHLLLVGYSPRSRTGDDNDIPEDRKDSGEICLWDGLTGERWRITSVTTQNVFEVLWHPSQASFIAATSPLGLDVESGVRTQIRIFRVSDNAEYGGKAFSPVQTLDCSAVDINELTIKPNSFTYCYITAGCTDGKIYVWDTARGDRPIHVLKHSEPIDEFRGDREREDVGVKFTAWGSIDRFYTGSSDGVVKVWDVRSLKKPLVRDLIEVPAPVSCGMFSPDGSKLAIGDASGRVFLLSVDNEEDEKAPSFMTVRIPGSGKLKRVRPPKLMIPHPDPDPPQYDADGRLTEREGFEAVRSRARGYLQNHQLERHPKPHFGVVQGPRYAELRFFRREYHFDNDPSQPLLAKWERLQDDSNKVKEPQSRRSQFMSIHPVLESARVNHVHEVNMASDLRVEQLPEETQRQLKEDCVDLESPEYVFNYDELDDDDEEEDEDEF</sequence>
<dbReference type="SMART" id="SM00320">
    <property type="entry name" value="WD40"/>
    <property type="match status" value="5"/>
</dbReference>
<comment type="caution">
    <text evidence="4">The sequence shown here is derived from an EMBL/GenBank/DDBJ whole genome shotgun (WGS) entry which is preliminary data.</text>
</comment>
<dbReference type="InterPro" id="IPR015943">
    <property type="entry name" value="WD40/YVTN_repeat-like_dom_sf"/>
</dbReference>
<evidence type="ECO:0000313" key="5">
    <source>
        <dbReference type="Proteomes" id="UP001283341"/>
    </source>
</evidence>
<dbReference type="GO" id="GO:0031931">
    <property type="term" value="C:TORC1 complex"/>
    <property type="evidence" value="ECO:0007669"/>
    <property type="project" value="InterPro"/>
</dbReference>
<keyword evidence="5" id="KW-1185">Reference proteome</keyword>
<evidence type="ECO:0000256" key="3">
    <source>
        <dbReference type="SAM" id="MobiDB-lite"/>
    </source>
</evidence>
<dbReference type="Proteomes" id="UP001283341">
    <property type="component" value="Unassembled WGS sequence"/>
</dbReference>
<dbReference type="PANTHER" id="PTHR19842">
    <property type="entry name" value="G BETA-LIKE PROTEIN GBL"/>
    <property type="match status" value="1"/>
</dbReference>
<dbReference type="GO" id="GO:0032956">
    <property type="term" value="P:regulation of actin cytoskeleton organization"/>
    <property type="evidence" value="ECO:0007669"/>
    <property type="project" value="TreeGrafter"/>
</dbReference>
<dbReference type="SUPFAM" id="SSF50978">
    <property type="entry name" value="WD40 repeat-like"/>
    <property type="match status" value="1"/>
</dbReference>
<dbReference type="Gene3D" id="2.130.10.10">
    <property type="entry name" value="YVTN repeat-like/Quinoprotein amine dehydrogenase"/>
    <property type="match status" value="1"/>
</dbReference>
<reference evidence="4" key="2">
    <citation type="submission" date="2023-06" db="EMBL/GenBank/DDBJ databases">
        <authorList>
            <consortium name="Lawrence Berkeley National Laboratory"/>
            <person name="Haridas S."/>
            <person name="Hensen N."/>
            <person name="Bonometti L."/>
            <person name="Westerberg I."/>
            <person name="Brannstrom I.O."/>
            <person name="Guillou S."/>
            <person name="Cros-Aarteil S."/>
            <person name="Calhoun S."/>
            <person name="Kuo A."/>
            <person name="Mondo S."/>
            <person name="Pangilinan J."/>
            <person name="Riley R."/>
            <person name="Labutti K."/>
            <person name="Andreopoulos B."/>
            <person name="Lipzen A."/>
            <person name="Chen C."/>
            <person name="Yanf M."/>
            <person name="Daum C."/>
            <person name="Ng V."/>
            <person name="Clum A."/>
            <person name="Steindorff A."/>
            <person name="Ohm R."/>
            <person name="Martin F."/>
            <person name="Silar P."/>
            <person name="Natvig D."/>
            <person name="Lalanne C."/>
            <person name="Gautier V."/>
            <person name="Ament-Velasquez S.L."/>
            <person name="Kruys A."/>
            <person name="Hutchinson M.I."/>
            <person name="Powell A.J."/>
            <person name="Barry K."/>
            <person name="Miller A.N."/>
            <person name="Grigoriev I.V."/>
            <person name="Debuchy R."/>
            <person name="Gladieux P."/>
            <person name="Thoren M.H."/>
            <person name="Johannesson H."/>
        </authorList>
    </citation>
    <scope>NUCLEOTIDE SEQUENCE</scope>
    <source>
        <strain evidence="4">CBS 118394</strain>
    </source>
</reference>
<organism evidence="4 5">
    <name type="scientific">Apodospora peruviana</name>
    <dbReference type="NCBI Taxonomy" id="516989"/>
    <lineage>
        <taxon>Eukaryota</taxon>
        <taxon>Fungi</taxon>
        <taxon>Dikarya</taxon>
        <taxon>Ascomycota</taxon>
        <taxon>Pezizomycotina</taxon>
        <taxon>Sordariomycetes</taxon>
        <taxon>Sordariomycetidae</taxon>
        <taxon>Sordariales</taxon>
        <taxon>Lasiosphaeriaceae</taxon>
        <taxon>Apodospora</taxon>
    </lineage>
</organism>
<dbReference type="InterPro" id="IPR037588">
    <property type="entry name" value="MLST8"/>
</dbReference>
<name>A0AAE0M188_9PEZI</name>
<evidence type="ECO:0000256" key="1">
    <source>
        <dbReference type="ARBA" id="ARBA00009890"/>
    </source>
</evidence>
<feature type="region of interest" description="Disordered" evidence="3">
    <location>
        <begin position="300"/>
        <end position="332"/>
    </location>
</feature>
<dbReference type="InterPro" id="IPR036322">
    <property type="entry name" value="WD40_repeat_dom_sf"/>
</dbReference>
<feature type="region of interest" description="Disordered" evidence="3">
    <location>
        <begin position="37"/>
        <end position="61"/>
    </location>
</feature>
<evidence type="ECO:0000313" key="4">
    <source>
        <dbReference type="EMBL" id="KAK3315275.1"/>
    </source>
</evidence>
<evidence type="ECO:0008006" key="6">
    <source>
        <dbReference type="Google" id="ProtNLM"/>
    </source>
</evidence>
<feature type="compositionally biased region" description="Pro residues" evidence="3">
    <location>
        <begin position="321"/>
        <end position="330"/>
    </location>
</feature>
<dbReference type="PROSITE" id="PS50082">
    <property type="entry name" value="WD_REPEATS_2"/>
    <property type="match status" value="1"/>
</dbReference>
<feature type="compositionally biased region" description="Pro residues" evidence="3">
    <location>
        <begin position="300"/>
        <end position="310"/>
    </location>
</feature>
<dbReference type="PANTHER" id="PTHR19842:SF2">
    <property type="entry name" value="WD REPEAT PROTEIN (AFU_ORTHOLOGUE AFUA_5G04300)"/>
    <property type="match status" value="1"/>
</dbReference>
<feature type="region of interest" description="Disordered" evidence="3">
    <location>
        <begin position="154"/>
        <end position="249"/>
    </location>
</feature>
<evidence type="ECO:0000256" key="2">
    <source>
        <dbReference type="PROSITE-ProRule" id="PRU00221"/>
    </source>
</evidence>
<feature type="compositionally biased region" description="Pro residues" evidence="3">
    <location>
        <begin position="225"/>
        <end position="244"/>
    </location>
</feature>
<comment type="similarity">
    <text evidence="1">Belongs to the WD repeat LST8 family.</text>
</comment>
<gene>
    <name evidence="4" type="ORF">B0H66DRAFT_502117</name>
</gene>
<feature type="compositionally biased region" description="Pro residues" evidence="3">
    <location>
        <begin position="177"/>
        <end position="190"/>
    </location>
</feature>
<keyword evidence="2" id="KW-0853">WD repeat</keyword>
<proteinExistence type="inferred from homology"/>
<protein>
    <recommendedName>
        <fullName evidence="6">Rik1-associated factor 1</fullName>
    </recommendedName>
</protein>
<dbReference type="InterPro" id="IPR001680">
    <property type="entry name" value="WD40_rpt"/>
</dbReference>
<dbReference type="GO" id="GO:0031932">
    <property type="term" value="C:TORC2 complex"/>
    <property type="evidence" value="ECO:0007669"/>
    <property type="project" value="InterPro"/>
</dbReference>
<accession>A0AAE0M188</accession>
<feature type="compositionally biased region" description="Low complexity" evidence="3">
    <location>
        <begin position="38"/>
        <end position="47"/>
    </location>
</feature>